<evidence type="ECO:0000256" key="3">
    <source>
        <dbReference type="ARBA" id="ARBA00023002"/>
    </source>
</evidence>
<dbReference type="RefSeq" id="XP_013261179.1">
    <property type="nucleotide sequence ID" value="XM_013405725.1"/>
</dbReference>
<keyword evidence="6" id="KW-1185">Reference proteome</keyword>
<keyword evidence="2" id="KW-0521">NADP</keyword>
<dbReference type="GO" id="GO:0016491">
    <property type="term" value="F:oxidoreductase activity"/>
    <property type="evidence" value="ECO:0007669"/>
    <property type="project" value="UniProtKB-KW"/>
</dbReference>
<dbReference type="Proteomes" id="UP000027920">
    <property type="component" value="Unassembled WGS sequence"/>
</dbReference>
<evidence type="ECO:0000313" key="6">
    <source>
        <dbReference type="Proteomes" id="UP000027920"/>
    </source>
</evidence>
<dbReference type="PRINTS" id="PR00081">
    <property type="entry name" value="GDHRDH"/>
</dbReference>
<comment type="caution">
    <text evidence="5">The sequence shown here is derived from an EMBL/GenBank/DDBJ whole genome shotgun (WGS) entry which is preliminary data.</text>
</comment>
<evidence type="ECO:0000256" key="2">
    <source>
        <dbReference type="ARBA" id="ARBA00022857"/>
    </source>
</evidence>
<dbReference type="PANTHER" id="PTHR24320">
    <property type="entry name" value="RETINOL DEHYDROGENASE"/>
    <property type="match status" value="1"/>
</dbReference>
<dbReference type="STRING" id="1182545.A0A072PEP3"/>
<keyword evidence="3" id="KW-0560">Oxidoreductase</keyword>
<dbReference type="Pfam" id="PF00106">
    <property type="entry name" value="adh_short"/>
    <property type="match status" value="1"/>
</dbReference>
<dbReference type="InterPro" id="IPR036291">
    <property type="entry name" value="NAD(P)-bd_dom_sf"/>
</dbReference>
<dbReference type="SUPFAM" id="SSF51735">
    <property type="entry name" value="NAD(P)-binding Rossmann-fold domains"/>
    <property type="match status" value="1"/>
</dbReference>
<proteinExistence type="inferred from homology"/>
<comment type="similarity">
    <text evidence="1 4">Belongs to the short-chain dehydrogenases/reductases (SDR) family.</text>
</comment>
<dbReference type="OrthoDB" id="191139at2759"/>
<sequence length="325" mass="35499">MPAPYRFETTAEEVISDLKASIAGKVILTTGVSPGGLGAYFVEHIAVAQPKLLILAGRNKSKGEATAKKIAEITNGSVETRILELDLGSLAKVREAAAVVNDYQESIDVLVNNAGIMATEYATTADGFENQFGTNHVAPWLFTNLIMDKILASPAPRIVNISSDGFRMSPIRFHDVGFKEGKTYNKWRAYGQAKTANMLMAMSLAEKLGDKGLVALSLHPGVIITNLGTHLDWEKDFAGMNALDKVLGNYQGDWTEFPVKTPSQGVATHIRAAFDPSLKEYNGRFLSDVEPADLDELQAYAISSRDAKKLWKLTEELVGQIFEYQ</sequence>
<dbReference type="EMBL" id="AMGV01000004">
    <property type="protein sequence ID" value="KEF58589.1"/>
    <property type="molecule type" value="Genomic_DNA"/>
</dbReference>
<evidence type="ECO:0000256" key="1">
    <source>
        <dbReference type="ARBA" id="ARBA00006484"/>
    </source>
</evidence>
<dbReference type="InterPro" id="IPR002347">
    <property type="entry name" value="SDR_fam"/>
</dbReference>
<dbReference type="GeneID" id="25281432"/>
<accession>A0A072PEP3</accession>
<name>A0A072PEP3_9EURO</name>
<dbReference type="Gene3D" id="3.40.50.720">
    <property type="entry name" value="NAD(P)-binding Rossmann-like Domain"/>
    <property type="match status" value="1"/>
</dbReference>
<dbReference type="PRINTS" id="PR00080">
    <property type="entry name" value="SDRFAMILY"/>
</dbReference>
<evidence type="ECO:0000313" key="5">
    <source>
        <dbReference type="EMBL" id="KEF58589.1"/>
    </source>
</evidence>
<dbReference type="AlphaFoldDB" id="A0A072PEP3"/>
<evidence type="ECO:0000256" key="4">
    <source>
        <dbReference type="RuleBase" id="RU000363"/>
    </source>
</evidence>
<reference evidence="5 6" key="1">
    <citation type="submission" date="2013-03" db="EMBL/GenBank/DDBJ databases">
        <title>The Genome Sequence of Exophiala aquamarina CBS 119918.</title>
        <authorList>
            <consortium name="The Broad Institute Genomics Platform"/>
            <person name="Cuomo C."/>
            <person name="de Hoog S."/>
            <person name="Gorbushina A."/>
            <person name="Walker B."/>
            <person name="Young S.K."/>
            <person name="Zeng Q."/>
            <person name="Gargeya S."/>
            <person name="Fitzgerald M."/>
            <person name="Haas B."/>
            <person name="Abouelleil A."/>
            <person name="Allen A.W."/>
            <person name="Alvarado L."/>
            <person name="Arachchi H.M."/>
            <person name="Berlin A.M."/>
            <person name="Chapman S.B."/>
            <person name="Gainer-Dewar J."/>
            <person name="Goldberg J."/>
            <person name="Griggs A."/>
            <person name="Gujja S."/>
            <person name="Hansen M."/>
            <person name="Howarth C."/>
            <person name="Imamovic A."/>
            <person name="Ireland A."/>
            <person name="Larimer J."/>
            <person name="McCowan C."/>
            <person name="Murphy C."/>
            <person name="Pearson M."/>
            <person name="Poon T.W."/>
            <person name="Priest M."/>
            <person name="Roberts A."/>
            <person name="Saif S."/>
            <person name="Shea T."/>
            <person name="Sisk P."/>
            <person name="Sykes S."/>
            <person name="Wortman J."/>
            <person name="Nusbaum C."/>
            <person name="Birren B."/>
        </authorList>
    </citation>
    <scope>NUCLEOTIDE SEQUENCE [LARGE SCALE GENOMIC DNA]</scope>
    <source>
        <strain evidence="5 6">CBS 119918</strain>
    </source>
</reference>
<protein>
    <submittedName>
        <fullName evidence="5">Oxidoreductase</fullName>
    </submittedName>
</protein>
<dbReference type="HOGENOM" id="CLU_010194_44_0_1"/>
<dbReference type="PANTHER" id="PTHR24320:SF283">
    <property type="entry name" value="RETINOL DEHYDROGENASE 11"/>
    <property type="match status" value="1"/>
</dbReference>
<dbReference type="VEuPathDB" id="FungiDB:A1O9_06515"/>
<organism evidence="5 6">
    <name type="scientific">Exophiala aquamarina CBS 119918</name>
    <dbReference type="NCBI Taxonomy" id="1182545"/>
    <lineage>
        <taxon>Eukaryota</taxon>
        <taxon>Fungi</taxon>
        <taxon>Dikarya</taxon>
        <taxon>Ascomycota</taxon>
        <taxon>Pezizomycotina</taxon>
        <taxon>Eurotiomycetes</taxon>
        <taxon>Chaetothyriomycetidae</taxon>
        <taxon>Chaetothyriales</taxon>
        <taxon>Herpotrichiellaceae</taxon>
        <taxon>Exophiala</taxon>
    </lineage>
</organism>
<gene>
    <name evidence="5" type="ORF">A1O9_06515</name>
</gene>